<evidence type="ECO:0000256" key="1">
    <source>
        <dbReference type="ARBA" id="ARBA00022737"/>
    </source>
</evidence>
<dbReference type="RefSeq" id="XP_038072381.1">
    <property type="nucleotide sequence ID" value="XM_038216453.1"/>
</dbReference>
<feature type="compositionally biased region" description="Low complexity" evidence="2">
    <location>
        <begin position="883"/>
        <end position="892"/>
    </location>
</feature>
<feature type="compositionally biased region" description="Polar residues" evidence="2">
    <location>
        <begin position="859"/>
        <end position="882"/>
    </location>
</feature>
<dbReference type="Pfam" id="PF01390">
    <property type="entry name" value="SEA"/>
    <property type="match status" value="1"/>
</dbReference>
<evidence type="ECO:0000313" key="9">
    <source>
        <dbReference type="Proteomes" id="UP000887568"/>
    </source>
</evidence>
<feature type="region of interest" description="Disordered" evidence="2">
    <location>
        <begin position="925"/>
        <end position="944"/>
    </location>
</feature>
<evidence type="ECO:0000313" key="8">
    <source>
        <dbReference type="EnsemblMetazoa" id="XP_038072381.1"/>
    </source>
</evidence>
<dbReference type="Proteomes" id="UP000887568">
    <property type="component" value="Unplaced"/>
</dbReference>
<reference evidence="8" key="1">
    <citation type="submission" date="2022-11" db="UniProtKB">
        <authorList>
            <consortium name="EnsemblMetazoa"/>
        </authorList>
    </citation>
    <scope>IDENTIFICATION</scope>
</reference>
<feature type="domain" description="Apple" evidence="7">
    <location>
        <begin position="185"/>
        <end position="273"/>
    </location>
</feature>
<dbReference type="PANTHER" id="PTHR24273">
    <property type="entry name" value="FI04643P-RELATED"/>
    <property type="match status" value="1"/>
</dbReference>
<dbReference type="SUPFAM" id="SSF82671">
    <property type="entry name" value="SEA domain"/>
    <property type="match status" value="1"/>
</dbReference>
<dbReference type="SUPFAM" id="SSF57414">
    <property type="entry name" value="Hairpin loop containing domain-like"/>
    <property type="match status" value="1"/>
</dbReference>
<keyword evidence="3" id="KW-0812">Transmembrane</keyword>
<dbReference type="AlphaFoldDB" id="A0A914B898"/>
<feature type="compositionally biased region" description="Basic and acidic residues" evidence="2">
    <location>
        <begin position="750"/>
        <end position="763"/>
    </location>
</feature>
<evidence type="ECO:0000256" key="2">
    <source>
        <dbReference type="SAM" id="MobiDB-lite"/>
    </source>
</evidence>
<dbReference type="Gene3D" id="3.50.4.10">
    <property type="entry name" value="Hepatocyte Growth Factor"/>
    <property type="match status" value="1"/>
</dbReference>
<accession>A0A914B898</accession>
<dbReference type="PANTHER" id="PTHR24273:SF32">
    <property type="entry name" value="HYALIN"/>
    <property type="match status" value="1"/>
</dbReference>
<evidence type="ECO:0000256" key="3">
    <source>
        <dbReference type="SAM" id="Phobius"/>
    </source>
</evidence>
<feature type="domain" description="HYR" evidence="6">
    <location>
        <begin position="113"/>
        <end position="193"/>
    </location>
</feature>
<keyword evidence="3" id="KW-1133">Transmembrane helix</keyword>
<dbReference type="Gene3D" id="3.30.70.960">
    <property type="entry name" value="SEA domain"/>
    <property type="match status" value="1"/>
</dbReference>
<dbReference type="OrthoDB" id="9935774at2759"/>
<keyword evidence="9" id="KW-1185">Reference proteome</keyword>
<keyword evidence="1" id="KW-0677">Repeat</keyword>
<sequence length="1121" mass="121052">MIMIVTWNRSALIGLLAGFALLWAPVARCEDYEDHVFLSCPPNITINLTLVKAEAVATWQPPEISDTSGDYNFTSDHSSGDVFPIGDTTVHYTATDASSNTATCEFVVSVKDLRVLEFSNCPTDITQILQSGQSRDVAAWREPIISLEGREVSVTANHRPGELFDLGRTEVSYTAVDTLGNSAYCNFIVIVTGYPYNHFVLIEDSFLPGRDDRILLHSSVEECLIACIKEESFVCQSVDFSAKEKCMLSRTTAADLWGILAKHEGFAHYERLMEGTRPVLIGCPQHMTLPTEAGQAYATVSWREPTMSDGEPAVIKGTHSPKSRFYVGATRVVYTTSDSTGNTLSCDFFVTIKDEEPPIISNCPQNITKVTSDQEAVKASWVEPTATDNLGPPQLMSSNHRPGNWFPPGSTTVTYSARDNAGNRAECSFVILVEDIPDSNYIWLHLVLHNITYSDALQDNNSVEFQKLASTIEKDVLNIFRDDGTVLGVKIDRFRSDTDDGVAADVKIGFSEPLNHEDQQSKLHAILAAILNRVLANVAKVKLEQDNGKFQILDACTLSPCPATMNCRAIGLQCIAMCTDNAEYCLNGGHCGTNEQNLITCNCHGENQVYTYSGDRCDLTRMALSGKQLTIISLGGVWAAIMLGMLAMYCIAFRCRRRRKGFLSCYSEASIPLHVFADSPAEVPRGTHMVTSDDLGYTSQGEDELSPAESDSHIRIHLEDSREESPLDQSEGRPGGRLGAHDSMVGPHEGSARPHDGSTRPRNEVPGTHGGIPGTHDGIPGTHGGIPGTHDGIPDTHDGISGTHDGIPGTHDGIPGTHGGIPGTHDGIPGTHGGIPGTHDGIPGTHDGIPGTHDGILSPQGSKASPQESSLGSHDNSAIPGQSQSSSSCSSCTSCSSASDSSDCRSHTCSSCTCDSGTEVVQFPSLGDSNTTPKGAAITPTATPPQMTVQVDVERIPFEPSDSTHSYDGMIPDPLVESDVSVDESVPLINPHPQALDPPETTPFLSHCFDREMPECDQPISESASLLEIQPQVKRENMSEQRSVSSHGTHSYEGTIPDPVSEFDERRDKQSGDIRDPTPTGDGAPIELYNDESSSGQLFNIPSIHFVEESDDIVMTEEYFV</sequence>
<feature type="compositionally biased region" description="Basic and acidic residues" evidence="2">
    <location>
        <begin position="1063"/>
        <end position="1076"/>
    </location>
</feature>
<dbReference type="PROSITE" id="PS50948">
    <property type="entry name" value="PAN"/>
    <property type="match status" value="1"/>
</dbReference>
<feature type="signal peptide" evidence="4">
    <location>
        <begin position="1"/>
        <end position="29"/>
    </location>
</feature>
<feature type="transmembrane region" description="Helical" evidence="3">
    <location>
        <begin position="629"/>
        <end position="652"/>
    </location>
</feature>
<dbReference type="Pfam" id="PF02494">
    <property type="entry name" value="HYR"/>
    <property type="match status" value="4"/>
</dbReference>
<feature type="chain" id="PRO_5037724049" evidence="4">
    <location>
        <begin position="30"/>
        <end position="1121"/>
    </location>
</feature>
<proteinExistence type="predicted"/>
<dbReference type="EnsemblMetazoa" id="XM_038216453.1">
    <property type="protein sequence ID" value="XP_038072381.1"/>
    <property type="gene ID" value="LOC119740947"/>
</dbReference>
<evidence type="ECO:0000259" key="5">
    <source>
        <dbReference type="PROSITE" id="PS50024"/>
    </source>
</evidence>
<dbReference type="InterPro" id="IPR036364">
    <property type="entry name" value="SEA_dom_sf"/>
</dbReference>
<feature type="region of interest" description="Disordered" evidence="2">
    <location>
        <begin position="687"/>
        <end position="892"/>
    </location>
</feature>
<dbReference type="InterPro" id="IPR000082">
    <property type="entry name" value="SEA_dom"/>
</dbReference>
<feature type="domain" description="SEA" evidence="5">
    <location>
        <begin position="438"/>
        <end position="557"/>
    </location>
</feature>
<dbReference type="CDD" id="cd01099">
    <property type="entry name" value="PAN_AP_HGF"/>
    <property type="match status" value="1"/>
</dbReference>
<feature type="region of interest" description="Disordered" evidence="2">
    <location>
        <begin position="1034"/>
        <end position="1094"/>
    </location>
</feature>
<dbReference type="PROSITE" id="PS50024">
    <property type="entry name" value="SEA"/>
    <property type="match status" value="1"/>
</dbReference>
<dbReference type="GeneID" id="119740947"/>
<evidence type="ECO:0000256" key="4">
    <source>
        <dbReference type="SAM" id="SignalP"/>
    </source>
</evidence>
<dbReference type="InterPro" id="IPR003609">
    <property type="entry name" value="Pan_app"/>
</dbReference>
<evidence type="ECO:0000259" key="7">
    <source>
        <dbReference type="PROSITE" id="PS50948"/>
    </source>
</evidence>
<feature type="domain" description="HYR" evidence="6">
    <location>
        <begin position="30"/>
        <end position="112"/>
    </location>
</feature>
<feature type="compositionally biased region" description="Polar residues" evidence="2">
    <location>
        <begin position="1040"/>
        <end position="1049"/>
    </location>
</feature>
<dbReference type="InterPro" id="IPR003410">
    <property type="entry name" value="HYR_dom"/>
</dbReference>
<name>A0A914B898_PATMI</name>
<organism evidence="8 9">
    <name type="scientific">Patiria miniata</name>
    <name type="common">Bat star</name>
    <name type="synonym">Asterina miniata</name>
    <dbReference type="NCBI Taxonomy" id="46514"/>
    <lineage>
        <taxon>Eukaryota</taxon>
        <taxon>Metazoa</taxon>
        <taxon>Echinodermata</taxon>
        <taxon>Eleutherozoa</taxon>
        <taxon>Asterozoa</taxon>
        <taxon>Asteroidea</taxon>
        <taxon>Valvatacea</taxon>
        <taxon>Valvatida</taxon>
        <taxon>Asterinidae</taxon>
        <taxon>Patiria</taxon>
    </lineage>
</organism>
<protein>
    <submittedName>
        <fullName evidence="8">Uncharacterized protein</fullName>
    </submittedName>
</protein>
<evidence type="ECO:0000259" key="6">
    <source>
        <dbReference type="PROSITE" id="PS50825"/>
    </source>
</evidence>
<keyword evidence="3" id="KW-0472">Membrane</keyword>
<feature type="compositionally biased region" description="Basic and acidic residues" evidence="2">
    <location>
        <begin position="710"/>
        <end position="725"/>
    </location>
</feature>
<keyword evidence="4" id="KW-0732">Signal</keyword>
<dbReference type="PROSITE" id="PS50825">
    <property type="entry name" value="HYR"/>
    <property type="match status" value="4"/>
</dbReference>
<feature type="domain" description="HYR" evidence="6">
    <location>
        <begin position="273"/>
        <end position="352"/>
    </location>
</feature>
<feature type="domain" description="HYR" evidence="6">
    <location>
        <begin position="353"/>
        <end position="435"/>
    </location>
</feature>